<organism evidence="7 8">
    <name type="scientific">Synchytrium endobioticum</name>
    <dbReference type="NCBI Taxonomy" id="286115"/>
    <lineage>
        <taxon>Eukaryota</taxon>
        <taxon>Fungi</taxon>
        <taxon>Fungi incertae sedis</taxon>
        <taxon>Chytridiomycota</taxon>
        <taxon>Chytridiomycota incertae sedis</taxon>
        <taxon>Chytridiomycetes</taxon>
        <taxon>Synchytriales</taxon>
        <taxon>Synchytriaceae</taxon>
        <taxon>Synchytrium</taxon>
    </lineage>
</organism>
<dbReference type="GO" id="GO:0008270">
    <property type="term" value="F:zinc ion binding"/>
    <property type="evidence" value="ECO:0007669"/>
    <property type="project" value="UniProtKB-KW"/>
</dbReference>
<dbReference type="Gene3D" id="3.30.40.10">
    <property type="entry name" value="Zinc/RING finger domain, C3HC4 (zinc finger)"/>
    <property type="match status" value="1"/>
</dbReference>
<reference evidence="7 8" key="1">
    <citation type="journal article" date="2019" name="Sci. Rep.">
        <title>Comparative genomics of chytrid fungi reveal insights into the obligate biotrophic and pathogenic lifestyle of Synchytrium endobioticum.</title>
        <authorList>
            <person name="van de Vossenberg B.T.L.H."/>
            <person name="Warris S."/>
            <person name="Nguyen H.D.T."/>
            <person name="van Gent-Pelzer M.P.E."/>
            <person name="Joly D.L."/>
            <person name="van de Geest H.C."/>
            <person name="Bonants P.J.M."/>
            <person name="Smith D.S."/>
            <person name="Levesque C.A."/>
            <person name="van der Lee T.A.J."/>
        </authorList>
    </citation>
    <scope>NUCLEOTIDE SEQUENCE [LARGE SCALE GENOMIC DNA]</scope>
    <source>
        <strain evidence="7 8">MB42</strain>
    </source>
</reference>
<keyword evidence="8" id="KW-1185">Reference proteome</keyword>
<dbReference type="GO" id="GO:0006301">
    <property type="term" value="P:DNA damage tolerance"/>
    <property type="evidence" value="ECO:0007669"/>
    <property type="project" value="InterPro"/>
</dbReference>
<feature type="domain" description="RING-type" evidence="6">
    <location>
        <begin position="144"/>
        <end position="183"/>
    </location>
</feature>
<proteinExistence type="predicted"/>
<feature type="compositionally biased region" description="Pro residues" evidence="5">
    <location>
        <begin position="50"/>
        <end position="59"/>
    </location>
</feature>
<feature type="compositionally biased region" description="Basic and acidic residues" evidence="5">
    <location>
        <begin position="310"/>
        <end position="320"/>
    </location>
</feature>
<dbReference type="EMBL" id="QEAN01000160">
    <property type="protein sequence ID" value="TPX45071.1"/>
    <property type="molecule type" value="Genomic_DNA"/>
</dbReference>
<protein>
    <recommendedName>
        <fullName evidence="6">RING-type domain-containing protein</fullName>
    </recommendedName>
</protein>
<dbReference type="InterPro" id="IPR001841">
    <property type="entry name" value="Znf_RING"/>
</dbReference>
<dbReference type="GO" id="GO:0061630">
    <property type="term" value="F:ubiquitin protein ligase activity"/>
    <property type="evidence" value="ECO:0007669"/>
    <property type="project" value="InterPro"/>
</dbReference>
<dbReference type="InterPro" id="IPR013083">
    <property type="entry name" value="Znf_RING/FYVE/PHD"/>
</dbReference>
<evidence type="ECO:0000256" key="3">
    <source>
        <dbReference type="ARBA" id="ARBA00022833"/>
    </source>
</evidence>
<feature type="region of interest" description="Disordered" evidence="5">
    <location>
        <begin position="1"/>
        <end position="69"/>
    </location>
</feature>
<dbReference type="InterPro" id="IPR039577">
    <property type="entry name" value="Rad18"/>
</dbReference>
<keyword evidence="3" id="KW-0862">Zinc</keyword>
<dbReference type="AlphaFoldDB" id="A0A507D186"/>
<dbReference type="PANTHER" id="PTHR14134:SF2">
    <property type="entry name" value="E3 UBIQUITIN-PROTEIN LIGASE RAD18"/>
    <property type="match status" value="1"/>
</dbReference>
<feature type="compositionally biased region" description="Acidic residues" evidence="5">
    <location>
        <begin position="321"/>
        <end position="337"/>
    </location>
</feature>
<evidence type="ECO:0000256" key="1">
    <source>
        <dbReference type="ARBA" id="ARBA00022723"/>
    </source>
</evidence>
<evidence type="ECO:0000256" key="2">
    <source>
        <dbReference type="ARBA" id="ARBA00022771"/>
    </source>
</evidence>
<accession>A0A507D186</accession>
<dbReference type="Proteomes" id="UP000317494">
    <property type="component" value="Unassembled WGS sequence"/>
</dbReference>
<keyword evidence="1" id="KW-0479">Metal-binding</keyword>
<dbReference type="GO" id="GO:0097505">
    <property type="term" value="C:Rad6-Rad18 complex"/>
    <property type="evidence" value="ECO:0007669"/>
    <property type="project" value="TreeGrafter"/>
</dbReference>
<name>A0A507D186_9FUNG</name>
<feature type="compositionally biased region" description="Basic residues" evidence="5">
    <location>
        <begin position="342"/>
        <end position="352"/>
    </location>
</feature>
<sequence length="415" mass="45805">MIAKKKFKRSYTNVEEEDEIGDVLDVNGPRRSKRLLDTSSQQSGDDPALPAIPTPPSSPAPAAKLKASSSCKDHTTATINKLRKEVSVLQTVHTALKKDRKEVDSSLARLKQQLSTQDSIIANQLMELEGLREAHAVHIKSLNCSICLDYMSIPHVAPQCGHSFCFCCLRDWLSRKQECPTCRAAIRYPQRPVVCLALREQVVAAVEAIPNREQRQEAAQRLQKAELEYKNASKHAWIFLAFPHDDVLRVIIDDEADTEQDIAEELNESELDEEASGTDDSVNLINSTNSDAGSSSEDDGETGDEADGEGQNHHQPSHESDAEEEHDDESNEEDEEPPALARTRRRGTHVARVRSPVAARPVAAGRRAWNTVEAASRVVRRTADSRTQPGRGRLLLPLRRGTITAGAAAGGRVRR</sequence>
<comment type="caution">
    <text evidence="7">The sequence shown here is derived from an EMBL/GenBank/DDBJ whole genome shotgun (WGS) entry which is preliminary data.</text>
</comment>
<dbReference type="GO" id="GO:0005634">
    <property type="term" value="C:nucleus"/>
    <property type="evidence" value="ECO:0007669"/>
    <property type="project" value="TreeGrafter"/>
</dbReference>
<dbReference type="STRING" id="286115.A0A507D186"/>
<dbReference type="GO" id="GO:0003697">
    <property type="term" value="F:single-stranded DNA binding"/>
    <property type="evidence" value="ECO:0007669"/>
    <property type="project" value="InterPro"/>
</dbReference>
<feature type="compositionally biased region" description="Low complexity" evidence="5">
    <location>
        <begin position="60"/>
        <end position="69"/>
    </location>
</feature>
<evidence type="ECO:0000313" key="8">
    <source>
        <dbReference type="Proteomes" id="UP000317494"/>
    </source>
</evidence>
<dbReference type="PANTHER" id="PTHR14134">
    <property type="entry name" value="E3 UBIQUITIN-PROTEIN LIGASE RAD18"/>
    <property type="match status" value="1"/>
</dbReference>
<feature type="compositionally biased region" description="Acidic residues" evidence="5">
    <location>
        <begin position="267"/>
        <end position="277"/>
    </location>
</feature>
<feature type="compositionally biased region" description="Polar residues" evidence="5">
    <location>
        <begin position="278"/>
        <end position="289"/>
    </location>
</feature>
<feature type="compositionally biased region" description="Acidic residues" evidence="5">
    <location>
        <begin position="296"/>
        <end position="308"/>
    </location>
</feature>
<feature type="compositionally biased region" description="Low complexity" evidence="5">
    <location>
        <begin position="353"/>
        <end position="364"/>
    </location>
</feature>
<dbReference type="GO" id="GO:0006513">
    <property type="term" value="P:protein monoubiquitination"/>
    <property type="evidence" value="ECO:0007669"/>
    <property type="project" value="InterPro"/>
</dbReference>
<dbReference type="SUPFAM" id="SSF57850">
    <property type="entry name" value="RING/U-box"/>
    <property type="match status" value="1"/>
</dbReference>
<evidence type="ECO:0000256" key="5">
    <source>
        <dbReference type="SAM" id="MobiDB-lite"/>
    </source>
</evidence>
<dbReference type="VEuPathDB" id="FungiDB:SeMB42_g04108"/>
<dbReference type="PROSITE" id="PS00518">
    <property type="entry name" value="ZF_RING_1"/>
    <property type="match status" value="1"/>
</dbReference>
<evidence type="ECO:0000313" key="7">
    <source>
        <dbReference type="EMBL" id="TPX45071.1"/>
    </source>
</evidence>
<gene>
    <name evidence="7" type="ORF">SeMB42_g04108</name>
</gene>
<dbReference type="PROSITE" id="PS50089">
    <property type="entry name" value="ZF_RING_2"/>
    <property type="match status" value="1"/>
</dbReference>
<keyword evidence="2 4" id="KW-0863">Zinc-finger</keyword>
<dbReference type="SMART" id="SM00184">
    <property type="entry name" value="RING"/>
    <property type="match status" value="1"/>
</dbReference>
<feature type="region of interest" description="Disordered" evidence="5">
    <location>
        <begin position="267"/>
        <end position="364"/>
    </location>
</feature>
<dbReference type="Pfam" id="PF13639">
    <property type="entry name" value="zf-RING_2"/>
    <property type="match status" value="1"/>
</dbReference>
<evidence type="ECO:0000256" key="4">
    <source>
        <dbReference type="PROSITE-ProRule" id="PRU00175"/>
    </source>
</evidence>
<dbReference type="InterPro" id="IPR017907">
    <property type="entry name" value="Znf_RING_CS"/>
</dbReference>
<evidence type="ECO:0000259" key="6">
    <source>
        <dbReference type="PROSITE" id="PS50089"/>
    </source>
</evidence>